<dbReference type="RefSeq" id="WP_382168559.1">
    <property type="nucleotide sequence ID" value="NZ_JBHTBR010000005.1"/>
</dbReference>
<dbReference type="Pfam" id="PF00128">
    <property type="entry name" value="Alpha-amylase"/>
    <property type="match status" value="2"/>
</dbReference>
<keyword evidence="3" id="KW-0378">Hydrolase</keyword>
<dbReference type="Gene3D" id="2.60.40.1180">
    <property type="entry name" value="Golgi alpha-mannosidase II"/>
    <property type="match status" value="1"/>
</dbReference>
<keyword evidence="1" id="KW-0732">Signal</keyword>
<evidence type="ECO:0000259" key="2">
    <source>
        <dbReference type="SMART" id="SM00642"/>
    </source>
</evidence>
<dbReference type="GO" id="GO:0016787">
    <property type="term" value="F:hydrolase activity"/>
    <property type="evidence" value="ECO:0007669"/>
    <property type="project" value="UniProtKB-KW"/>
</dbReference>
<name>A0ABW2IPN4_9PROT</name>
<evidence type="ECO:0000313" key="3">
    <source>
        <dbReference type="EMBL" id="MFC7292816.1"/>
    </source>
</evidence>
<dbReference type="Gene3D" id="3.20.20.80">
    <property type="entry name" value="Glycosidases"/>
    <property type="match status" value="1"/>
</dbReference>
<keyword evidence="4" id="KW-1185">Reference proteome</keyword>
<reference evidence="4" key="1">
    <citation type="journal article" date="2019" name="Int. J. Syst. Evol. Microbiol.">
        <title>The Global Catalogue of Microorganisms (GCM) 10K type strain sequencing project: providing services to taxonomists for standard genome sequencing and annotation.</title>
        <authorList>
            <consortium name="The Broad Institute Genomics Platform"/>
            <consortium name="The Broad Institute Genome Sequencing Center for Infectious Disease"/>
            <person name="Wu L."/>
            <person name="Ma J."/>
        </authorList>
    </citation>
    <scope>NUCLEOTIDE SEQUENCE [LARGE SCALE GENOMIC DNA]</scope>
    <source>
        <strain evidence="4">CCUG 51308</strain>
    </source>
</reference>
<sequence length="471" mass="53970">MIRAALILAFSVCAMACSDQTSGQEELQMTQDVAAPDYTPKPYVQIEHPEWTRDAVIYQINTRQFTPEGSFKAAQAQLPRLAQMGIDIVWLMPIHPIGEVERKGELGSPYAVKDYRAVNPEFGTLEDLKAFVDAAHALDMHVILDWVANHTAWDNHLVTEHPEWYERDLRGELEPTPWVNWSDIIDLDYSQAGLRKYMTDSMRYWVEDVGVDGFRADVAGLVPLDFWETVRAELDKVKPVFMLAEYEQRDVHAKAFDATYAWGWKETMQKIAHGDADASAFEWYYFENQGLWPDDAYRMLYTSNHDQNSWDEAAPIMYGDAYENAIVLSFLSEGIPLIYNGQEAFNERMLAFFERDPIAWQAHEIANLFKRLIDLKTEQTALHNGKSGARMVGLKHNNKSQIFAFIRRNEASRVIGIFNMSAEAAKVEIEDAIMPGLYKDAFSGEFVEVANGQEWSLEPWRNRVLIGVEMQ</sequence>
<dbReference type="CDD" id="cd11313">
    <property type="entry name" value="AmyAc_arch_bac_AmyA"/>
    <property type="match status" value="1"/>
</dbReference>
<feature type="chain" id="PRO_5046872345" evidence="1">
    <location>
        <begin position="17"/>
        <end position="471"/>
    </location>
</feature>
<feature type="domain" description="Glycosyl hydrolase family 13 catalytic" evidence="2">
    <location>
        <begin position="59"/>
        <end position="376"/>
    </location>
</feature>
<dbReference type="InterPro" id="IPR017853">
    <property type="entry name" value="GH"/>
</dbReference>
<gene>
    <name evidence="3" type="ORF">ACFQS8_14390</name>
</gene>
<accession>A0ABW2IPN4</accession>
<dbReference type="SUPFAM" id="SSF51445">
    <property type="entry name" value="(Trans)glycosidases"/>
    <property type="match status" value="1"/>
</dbReference>
<dbReference type="Proteomes" id="UP001596492">
    <property type="component" value="Unassembled WGS sequence"/>
</dbReference>
<evidence type="ECO:0000256" key="1">
    <source>
        <dbReference type="SAM" id="SignalP"/>
    </source>
</evidence>
<protein>
    <submittedName>
        <fullName evidence="3">Alpha-amylase family glycosyl hydrolase</fullName>
    </submittedName>
</protein>
<dbReference type="InterPro" id="IPR013780">
    <property type="entry name" value="Glyco_hydro_b"/>
</dbReference>
<comment type="caution">
    <text evidence="3">The sequence shown here is derived from an EMBL/GenBank/DDBJ whole genome shotgun (WGS) entry which is preliminary data.</text>
</comment>
<feature type="signal peptide" evidence="1">
    <location>
        <begin position="1"/>
        <end position="16"/>
    </location>
</feature>
<organism evidence="3 4">
    <name type="scientific">Hirschia litorea</name>
    <dbReference type="NCBI Taxonomy" id="1199156"/>
    <lineage>
        <taxon>Bacteria</taxon>
        <taxon>Pseudomonadati</taxon>
        <taxon>Pseudomonadota</taxon>
        <taxon>Alphaproteobacteria</taxon>
        <taxon>Hyphomonadales</taxon>
        <taxon>Hyphomonadaceae</taxon>
        <taxon>Hirschia</taxon>
    </lineage>
</organism>
<dbReference type="EMBL" id="JBHTBR010000005">
    <property type="protein sequence ID" value="MFC7292816.1"/>
    <property type="molecule type" value="Genomic_DNA"/>
</dbReference>
<proteinExistence type="predicted"/>
<dbReference type="PANTHER" id="PTHR47786:SF2">
    <property type="entry name" value="GLYCOSYL HYDROLASE FAMILY 13 CATALYTIC DOMAIN-CONTAINING PROTEIN"/>
    <property type="match status" value="1"/>
</dbReference>
<dbReference type="InterPro" id="IPR006047">
    <property type="entry name" value="GH13_cat_dom"/>
</dbReference>
<evidence type="ECO:0000313" key="4">
    <source>
        <dbReference type="Proteomes" id="UP001596492"/>
    </source>
</evidence>
<dbReference type="SUPFAM" id="SSF51011">
    <property type="entry name" value="Glycosyl hydrolase domain"/>
    <property type="match status" value="1"/>
</dbReference>
<dbReference type="PANTHER" id="PTHR47786">
    <property type="entry name" value="ALPHA-1,4-GLUCAN:MALTOSE-1-PHOSPHATE MALTOSYLTRANSFERASE"/>
    <property type="match status" value="1"/>
</dbReference>
<dbReference type="SMART" id="SM00642">
    <property type="entry name" value="Aamy"/>
    <property type="match status" value="1"/>
</dbReference>